<gene>
    <name evidence="1" type="ORF">PMACD_LOCUS6610</name>
</gene>
<name>A0A821RTD6_9NEOP</name>
<reference evidence="1" key="1">
    <citation type="submission" date="2021-02" db="EMBL/GenBank/DDBJ databases">
        <authorList>
            <person name="Steward A R."/>
        </authorList>
    </citation>
    <scope>NUCLEOTIDE SEQUENCE</scope>
</reference>
<sequence length="428" mass="51193">MKNNTESLEKLQEKERLKYLKKKEKGQVKSAIHMNARELRQKRKQWKENSKVYRNKKALAHQNLQRILDYTPPSSPVSVQQLRENLAARNRRQMRRRRAVLYAKIAYLEKRLKNVVKLGEKYKKRCMRLREKRYDPESPASKVNVLLRNVNVPKSVKKKLLFGEALTKDLQTSYEDLGKKHEKKKKYYEMLKLKSLQKYKLLHVSKPFFKHDTFKKQKPRKISGKMLKVKDDVIKFLEKDENSRMCPGKRDYLKSKDGKTRQKRVLYDTLYNLHQKFLHTVNYKISLSTFCRFRPFWVTWQNVNDRNTCQCIQHANIQLIISKLHEVKALKFCTVTSALATITCNVHSTKCLFRKCLTCKERSLDYYLPMPNQLVTYRQWIYEVSSFEKDGKLKTVRKPLKKEYRVKLKQLVQNLEAALPLFFHIWGL</sequence>
<dbReference type="OrthoDB" id="6375801at2759"/>
<accession>A0A821RTD6</accession>
<keyword evidence="2" id="KW-1185">Reference proteome</keyword>
<dbReference type="AlphaFoldDB" id="A0A821RTD6"/>
<dbReference type="EMBL" id="CAJOBZ010000014">
    <property type="protein sequence ID" value="CAF4845706.1"/>
    <property type="molecule type" value="Genomic_DNA"/>
</dbReference>
<dbReference type="Proteomes" id="UP000663880">
    <property type="component" value="Unassembled WGS sequence"/>
</dbReference>
<dbReference type="PANTHER" id="PTHR46601:SF2">
    <property type="entry name" value="UBIQUITIN-LIKE PROTEASE FAMILY PROFILE DOMAIN-CONTAINING PROTEIN"/>
    <property type="match status" value="1"/>
</dbReference>
<evidence type="ECO:0000313" key="2">
    <source>
        <dbReference type="Proteomes" id="UP000663880"/>
    </source>
</evidence>
<dbReference type="PANTHER" id="PTHR46601">
    <property type="entry name" value="ULP_PROTEASE DOMAIN-CONTAINING PROTEIN"/>
    <property type="match status" value="1"/>
</dbReference>
<evidence type="ECO:0000313" key="1">
    <source>
        <dbReference type="EMBL" id="CAF4845706.1"/>
    </source>
</evidence>
<organism evidence="1 2">
    <name type="scientific">Pieris macdunnoughi</name>
    <dbReference type="NCBI Taxonomy" id="345717"/>
    <lineage>
        <taxon>Eukaryota</taxon>
        <taxon>Metazoa</taxon>
        <taxon>Ecdysozoa</taxon>
        <taxon>Arthropoda</taxon>
        <taxon>Hexapoda</taxon>
        <taxon>Insecta</taxon>
        <taxon>Pterygota</taxon>
        <taxon>Neoptera</taxon>
        <taxon>Endopterygota</taxon>
        <taxon>Lepidoptera</taxon>
        <taxon>Glossata</taxon>
        <taxon>Ditrysia</taxon>
        <taxon>Papilionoidea</taxon>
        <taxon>Pieridae</taxon>
        <taxon>Pierinae</taxon>
        <taxon>Pieris</taxon>
    </lineage>
</organism>
<proteinExistence type="predicted"/>
<comment type="caution">
    <text evidence="1">The sequence shown here is derived from an EMBL/GenBank/DDBJ whole genome shotgun (WGS) entry which is preliminary data.</text>
</comment>
<protein>
    <submittedName>
        <fullName evidence="1">Uncharacterized protein</fullName>
    </submittedName>
</protein>